<evidence type="ECO:0000313" key="3">
    <source>
        <dbReference type="Proteomes" id="UP001054889"/>
    </source>
</evidence>
<dbReference type="Proteomes" id="UP001054889">
    <property type="component" value="Unassembled WGS sequence"/>
</dbReference>
<evidence type="ECO:0000256" key="1">
    <source>
        <dbReference type="SAM" id="MobiDB-lite"/>
    </source>
</evidence>
<feature type="compositionally biased region" description="Basic and acidic residues" evidence="1">
    <location>
        <begin position="44"/>
        <end position="53"/>
    </location>
</feature>
<feature type="region of interest" description="Disordered" evidence="1">
    <location>
        <begin position="1"/>
        <end position="107"/>
    </location>
</feature>
<dbReference type="AlphaFoldDB" id="A0AAV5ELY8"/>
<reference evidence="2" key="1">
    <citation type="journal article" date="2018" name="DNA Res.">
        <title>Multiple hybrid de novo genome assembly of finger millet, an orphan allotetraploid crop.</title>
        <authorList>
            <person name="Hatakeyama M."/>
            <person name="Aluri S."/>
            <person name="Balachadran M.T."/>
            <person name="Sivarajan S.R."/>
            <person name="Patrignani A."/>
            <person name="Gruter S."/>
            <person name="Poveda L."/>
            <person name="Shimizu-Inatsugi R."/>
            <person name="Baeten J."/>
            <person name="Francoijs K.J."/>
            <person name="Nataraja K.N."/>
            <person name="Reddy Y.A.N."/>
            <person name="Phadnis S."/>
            <person name="Ravikumar R.L."/>
            <person name="Schlapbach R."/>
            <person name="Sreeman S.M."/>
            <person name="Shimizu K.K."/>
        </authorList>
    </citation>
    <scope>NUCLEOTIDE SEQUENCE</scope>
</reference>
<evidence type="ECO:0000313" key="2">
    <source>
        <dbReference type="EMBL" id="GJN23539.1"/>
    </source>
</evidence>
<feature type="compositionally biased region" description="Basic and acidic residues" evidence="1">
    <location>
        <begin position="98"/>
        <end position="107"/>
    </location>
</feature>
<name>A0AAV5ELY8_ELECO</name>
<accession>A0AAV5ELY8</accession>
<reference evidence="2" key="2">
    <citation type="submission" date="2021-12" db="EMBL/GenBank/DDBJ databases">
        <title>Resequencing data analysis of finger millet.</title>
        <authorList>
            <person name="Hatakeyama M."/>
            <person name="Aluri S."/>
            <person name="Balachadran M.T."/>
            <person name="Sivarajan S.R."/>
            <person name="Poveda L."/>
            <person name="Shimizu-Inatsugi R."/>
            <person name="Schlapbach R."/>
            <person name="Sreeman S.M."/>
            <person name="Shimizu K.K."/>
        </authorList>
    </citation>
    <scope>NUCLEOTIDE SEQUENCE</scope>
</reference>
<proteinExistence type="predicted"/>
<protein>
    <submittedName>
        <fullName evidence="2">Uncharacterized protein</fullName>
    </submittedName>
</protein>
<organism evidence="2 3">
    <name type="scientific">Eleusine coracana subsp. coracana</name>
    <dbReference type="NCBI Taxonomy" id="191504"/>
    <lineage>
        <taxon>Eukaryota</taxon>
        <taxon>Viridiplantae</taxon>
        <taxon>Streptophyta</taxon>
        <taxon>Embryophyta</taxon>
        <taxon>Tracheophyta</taxon>
        <taxon>Spermatophyta</taxon>
        <taxon>Magnoliopsida</taxon>
        <taxon>Liliopsida</taxon>
        <taxon>Poales</taxon>
        <taxon>Poaceae</taxon>
        <taxon>PACMAD clade</taxon>
        <taxon>Chloridoideae</taxon>
        <taxon>Cynodonteae</taxon>
        <taxon>Eleusininae</taxon>
        <taxon>Eleusine</taxon>
    </lineage>
</organism>
<gene>
    <name evidence="2" type="primary">gb11198</name>
    <name evidence="2" type="ORF">PR202_gb11198</name>
</gene>
<comment type="caution">
    <text evidence="2">The sequence shown here is derived from an EMBL/GenBank/DDBJ whole genome shotgun (WGS) entry which is preliminary data.</text>
</comment>
<sequence>MIHRTPWRTPPVPPAPAATASAAPQFLGWEKRRRRRARCGGGKLNREGKEYSKPRVTAGGSSLERGNTGGQGRSCSLGVGRVSPTGVLDRGRLQRTAQKGEEYGGVE</sequence>
<dbReference type="EMBL" id="BQKI01000076">
    <property type="protein sequence ID" value="GJN23539.1"/>
    <property type="molecule type" value="Genomic_DNA"/>
</dbReference>
<keyword evidence="3" id="KW-1185">Reference proteome</keyword>